<comment type="pathway">
    <text evidence="1">Purine metabolism; IMP biosynthesis via de novo pathway; N(2)-formyl-N(1)-(5-phospho-D-ribosyl)glycinamide from N(1)-(5-phospho-D-ribosyl)glycinamide (10-formyl THF route): step 1/1.</text>
</comment>
<sequence>MKFVQALILGTGRLPLDCALALREKNMPVAIYDCDMAPSGILKRQAKSKEIAYYHLPKKELFDTLSKVETPSLVVSAINPYILPKSVLENGMLTAINCHQALLPRHPGRNAEMWAIYEGDASTGITWHLLTADVDAGDILIQKSFPIEESMNSYQVFRRQIQLAGEAFKEILEDLLNGVLSPTKQELSGERTLHYSYEMPNGAILDPDWPQEKISAFLRACDYGILNVVDRPKLLLNGASFVWKTYKLTKEHPLPDGIHFTGDSILIQKPGLLVTLKNYHKEEQ</sequence>
<organism evidence="6 7">
    <name type="scientific">Candidatus Limivivens merdigallinarum</name>
    <dbReference type="NCBI Taxonomy" id="2840859"/>
    <lineage>
        <taxon>Bacteria</taxon>
        <taxon>Bacillati</taxon>
        <taxon>Bacillota</taxon>
        <taxon>Clostridia</taxon>
        <taxon>Lachnospirales</taxon>
        <taxon>Lachnospiraceae</taxon>
        <taxon>Lachnospiraceae incertae sedis</taxon>
        <taxon>Candidatus Limivivens</taxon>
    </lineage>
</organism>
<evidence type="ECO:0000256" key="1">
    <source>
        <dbReference type="ARBA" id="ARBA00005054"/>
    </source>
</evidence>
<keyword evidence="4" id="KW-0658">Purine biosynthesis</keyword>
<dbReference type="GO" id="GO:0004644">
    <property type="term" value="F:phosphoribosylglycinamide formyltransferase activity"/>
    <property type="evidence" value="ECO:0007669"/>
    <property type="project" value="UniProtKB-EC"/>
</dbReference>
<gene>
    <name evidence="6" type="ORF">IAB26_02890</name>
</gene>
<evidence type="ECO:0000256" key="2">
    <source>
        <dbReference type="ARBA" id="ARBA00012254"/>
    </source>
</evidence>
<dbReference type="EC" id="2.1.2.2" evidence="2"/>
<evidence type="ECO:0000256" key="4">
    <source>
        <dbReference type="ARBA" id="ARBA00022755"/>
    </source>
</evidence>
<evidence type="ECO:0000259" key="5">
    <source>
        <dbReference type="Pfam" id="PF00551"/>
    </source>
</evidence>
<comment type="caution">
    <text evidence="6">The sequence shown here is derived from an EMBL/GenBank/DDBJ whole genome shotgun (WGS) entry which is preliminary data.</text>
</comment>
<dbReference type="AlphaFoldDB" id="A0A9D0ZTC0"/>
<evidence type="ECO:0000313" key="6">
    <source>
        <dbReference type="EMBL" id="HIQ95486.1"/>
    </source>
</evidence>
<proteinExistence type="predicted"/>
<dbReference type="EMBL" id="DVFT01000039">
    <property type="protein sequence ID" value="HIQ95486.1"/>
    <property type="molecule type" value="Genomic_DNA"/>
</dbReference>
<protein>
    <recommendedName>
        <fullName evidence="2">phosphoribosylglycinamide formyltransferase 1</fullName>
        <ecNumber evidence="2">2.1.2.2</ecNumber>
    </recommendedName>
</protein>
<name>A0A9D0ZTC0_9FIRM</name>
<dbReference type="InterPro" id="IPR002376">
    <property type="entry name" value="Formyl_transf_N"/>
</dbReference>
<dbReference type="GO" id="GO:0005829">
    <property type="term" value="C:cytosol"/>
    <property type="evidence" value="ECO:0007669"/>
    <property type="project" value="TreeGrafter"/>
</dbReference>
<evidence type="ECO:0000313" key="7">
    <source>
        <dbReference type="Proteomes" id="UP000886886"/>
    </source>
</evidence>
<dbReference type="Proteomes" id="UP000886886">
    <property type="component" value="Unassembled WGS sequence"/>
</dbReference>
<dbReference type="Pfam" id="PF00551">
    <property type="entry name" value="Formyl_trans_N"/>
    <property type="match status" value="1"/>
</dbReference>
<dbReference type="InterPro" id="IPR036477">
    <property type="entry name" value="Formyl_transf_N_sf"/>
</dbReference>
<reference evidence="6" key="2">
    <citation type="journal article" date="2021" name="PeerJ">
        <title>Extensive microbial diversity within the chicken gut microbiome revealed by metagenomics and culture.</title>
        <authorList>
            <person name="Gilroy R."/>
            <person name="Ravi A."/>
            <person name="Getino M."/>
            <person name="Pursley I."/>
            <person name="Horton D.L."/>
            <person name="Alikhan N.F."/>
            <person name="Baker D."/>
            <person name="Gharbi K."/>
            <person name="Hall N."/>
            <person name="Watson M."/>
            <person name="Adriaenssens E.M."/>
            <person name="Foster-Nyarko E."/>
            <person name="Jarju S."/>
            <person name="Secka A."/>
            <person name="Antonio M."/>
            <person name="Oren A."/>
            <person name="Chaudhuri R.R."/>
            <person name="La Ragione R."/>
            <person name="Hildebrand F."/>
            <person name="Pallen M.J."/>
        </authorList>
    </citation>
    <scope>NUCLEOTIDE SEQUENCE</scope>
    <source>
        <strain evidence="6">ChiSjej3B21-11622</strain>
    </source>
</reference>
<reference evidence="6" key="1">
    <citation type="submission" date="2020-10" db="EMBL/GenBank/DDBJ databases">
        <authorList>
            <person name="Gilroy R."/>
        </authorList>
    </citation>
    <scope>NUCLEOTIDE SEQUENCE</scope>
    <source>
        <strain evidence="6">ChiSjej3B21-11622</strain>
    </source>
</reference>
<dbReference type="Gene3D" id="3.40.50.12230">
    <property type="match status" value="1"/>
</dbReference>
<dbReference type="SUPFAM" id="SSF53328">
    <property type="entry name" value="Formyltransferase"/>
    <property type="match status" value="1"/>
</dbReference>
<keyword evidence="3" id="KW-0808">Transferase</keyword>
<dbReference type="PANTHER" id="PTHR43369:SF2">
    <property type="entry name" value="PHOSPHORIBOSYLGLYCINAMIDE FORMYLTRANSFERASE"/>
    <property type="match status" value="1"/>
</dbReference>
<feature type="domain" description="Formyl transferase N-terminal" evidence="5">
    <location>
        <begin position="45"/>
        <end position="167"/>
    </location>
</feature>
<dbReference type="GO" id="GO:0006189">
    <property type="term" value="P:'de novo' IMP biosynthetic process"/>
    <property type="evidence" value="ECO:0007669"/>
    <property type="project" value="TreeGrafter"/>
</dbReference>
<evidence type="ECO:0000256" key="3">
    <source>
        <dbReference type="ARBA" id="ARBA00022679"/>
    </source>
</evidence>
<dbReference type="PANTHER" id="PTHR43369">
    <property type="entry name" value="PHOSPHORIBOSYLGLYCINAMIDE FORMYLTRANSFERASE"/>
    <property type="match status" value="1"/>
</dbReference>
<accession>A0A9D0ZTC0</accession>